<evidence type="ECO:0000313" key="1">
    <source>
        <dbReference type="EMBL" id="TCD54260.1"/>
    </source>
</evidence>
<protein>
    <submittedName>
        <fullName evidence="1">DUF2974 domain-containing protein</fullName>
    </submittedName>
</protein>
<dbReference type="OrthoDB" id="3243381at2"/>
<dbReference type="Gene3D" id="3.40.50.1820">
    <property type="entry name" value="alpha/beta hydrolase"/>
    <property type="match status" value="1"/>
</dbReference>
<dbReference type="InterPro" id="IPR029058">
    <property type="entry name" value="AB_hydrolase_fold"/>
</dbReference>
<reference evidence="1 2" key="1">
    <citation type="submission" date="2018-12" db="EMBL/GenBank/DDBJ databases">
        <title>Alloscrdovia theropitheci sp. nov: a novel taxon from the feces of the bleeding-herat monkey (Theropithecus geleda).</title>
        <authorList>
            <person name="Modesto M."/>
        </authorList>
    </citation>
    <scope>NUCLEOTIDE SEQUENCE [LARGE SCALE GENOMIC DNA]</scope>
    <source>
        <strain evidence="1 2">GLDI4/2</strain>
    </source>
</reference>
<dbReference type="AlphaFoldDB" id="A0A4R0QXE6"/>
<organism evidence="1 2">
    <name type="scientific">Alloscardovia theropitheci</name>
    <dbReference type="NCBI Taxonomy" id="2496842"/>
    <lineage>
        <taxon>Bacteria</taxon>
        <taxon>Bacillati</taxon>
        <taxon>Actinomycetota</taxon>
        <taxon>Actinomycetes</taxon>
        <taxon>Bifidobacteriales</taxon>
        <taxon>Bifidobacteriaceae</taxon>
        <taxon>Alloscardovia</taxon>
    </lineage>
</organism>
<sequence length="360" mass="40606">MYVIKTSSHHYTVLYQGSSAPNSGNGFSDWLANDVPMAVGISLGIKAHSEQLQKASEELNNLMTSDPKAHVDVYGHSLGSMNAQYALANVNDPSRVDSAHVYEGPNIYSTLNSQQRQTAQRLKSKVHNYVDNKDFIAFGYEDQFETVGNLHKVHSKNVSDVAAQHMWGGYQWQKDGGLQEDKPNLNHMKQYIEDYRHYHSSSASSAAQKFALDYAQAQYIMNALVADTSTLESDLEKVSYRISHSLEHDLISMENAMIMTQLPALSYREIEAAIEEQSLNPLALVKQFNQKTYRDKNTAAHIANECEELRTHINNGIQEAMNTDDELAHAAQDIVDSHKRAMKDRIIQYESEEMLKNLHP</sequence>
<dbReference type="EMBL" id="RXLP01000019">
    <property type="protein sequence ID" value="TCD54260.1"/>
    <property type="molecule type" value="Genomic_DNA"/>
</dbReference>
<proteinExistence type="predicted"/>
<dbReference type="SUPFAM" id="SSF53474">
    <property type="entry name" value="alpha/beta-Hydrolases"/>
    <property type="match status" value="1"/>
</dbReference>
<dbReference type="Proteomes" id="UP000291289">
    <property type="component" value="Unassembled WGS sequence"/>
</dbReference>
<keyword evidence="2" id="KW-1185">Reference proteome</keyword>
<dbReference type="InterPro" id="IPR024499">
    <property type="entry name" value="Mbeg1-like"/>
</dbReference>
<dbReference type="Pfam" id="PF11187">
    <property type="entry name" value="Mbeg1-like"/>
    <property type="match status" value="1"/>
</dbReference>
<accession>A0A4R0QXE6</accession>
<comment type="caution">
    <text evidence="1">The sequence shown here is derived from an EMBL/GenBank/DDBJ whole genome shotgun (WGS) entry which is preliminary data.</text>
</comment>
<gene>
    <name evidence="1" type="ORF">EJ419_04265</name>
</gene>
<name>A0A4R0QXE6_9BIFI</name>
<evidence type="ECO:0000313" key="2">
    <source>
        <dbReference type="Proteomes" id="UP000291289"/>
    </source>
</evidence>
<dbReference type="RefSeq" id="WP_131283938.1">
    <property type="nucleotide sequence ID" value="NZ_RXLP01000019.1"/>
</dbReference>